<dbReference type="AlphaFoldDB" id="A0A4Q7UZ28"/>
<feature type="domain" description="AB hydrolase-1" evidence="1">
    <location>
        <begin position="26"/>
        <end position="68"/>
    </location>
</feature>
<organism evidence="2 3">
    <name type="scientific">Pseudonocardia sediminis</name>
    <dbReference type="NCBI Taxonomy" id="1397368"/>
    <lineage>
        <taxon>Bacteria</taxon>
        <taxon>Bacillati</taxon>
        <taxon>Actinomycetota</taxon>
        <taxon>Actinomycetes</taxon>
        <taxon>Pseudonocardiales</taxon>
        <taxon>Pseudonocardiaceae</taxon>
        <taxon>Pseudonocardia</taxon>
    </lineage>
</organism>
<protein>
    <submittedName>
        <fullName evidence="2">Alpha/beta hydrolase family protein</fullName>
    </submittedName>
</protein>
<reference evidence="2 3" key="1">
    <citation type="submission" date="2019-02" db="EMBL/GenBank/DDBJ databases">
        <title>Sequencing the genomes of 1000 actinobacteria strains.</title>
        <authorList>
            <person name="Klenk H.-P."/>
        </authorList>
    </citation>
    <scope>NUCLEOTIDE SEQUENCE [LARGE SCALE GENOMIC DNA]</scope>
    <source>
        <strain evidence="2 3">DSM 45779</strain>
    </source>
</reference>
<dbReference type="InterPro" id="IPR029058">
    <property type="entry name" value="AB_hydrolase_fold"/>
</dbReference>
<dbReference type="Proteomes" id="UP000291591">
    <property type="component" value="Unassembled WGS sequence"/>
</dbReference>
<dbReference type="Gene3D" id="3.40.50.1820">
    <property type="entry name" value="alpha/beta hydrolase"/>
    <property type="match status" value="1"/>
</dbReference>
<evidence type="ECO:0000313" key="2">
    <source>
        <dbReference type="EMBL" id="RZT87397.1"/>
    </source>
</evidence>
<keyword evidence="3" id="KW-1185">Reference proteome</keyword>
<keyword evidence="2" id="KW-0378">Hydrolase</keyword>
<dbReference type="Pfam" id="PF00561">
    <property type="entry name" value="Abhydrolase_1"/>
    <property type="match status" value="1"/>
</dbReference>
<evidence type="ECO:0000259" key="1">
    <source>
        <dbReference type="Pfam" id="PF00561"/>
    </source>
</evidence>
<dbReference type="EMBL" id="SHKL01000001">
    <property type="protein sequence ID" value="RZT87397.1"/>
    <property type="molecule type" value="Genomic_DNA"/>
</dbReference>
<comment type="caution">
    <text evidence="2">The sequence shown here is derived from an EMBL/GenBank/DDBJ whole genome shotgun (WGS) entry which is preliminary data.</text>
</comment>
<name>A0A4Q7UZ28_PSEST</name>
<evidence type="ECO:0000313" key="3">
    <source>
        <dbReference type="Proteomes" id="UP000291591"/>
    </source>
</evidence>
<sequence length="78" mass="8319">MFEGLTEFAITTAEGAIHGRTGDTGPPVLLLHGIPKTHLMWHRVAPVLVEQATVVATDLRGSVPARHPGRTRSMTPVG</sequence>
<gene>
    <name evidence="2" type="ORF">EV383_4318</name>
</gene>
<proteinExistence type="predicted"/>
<dbReference type="GO" id="GO:0016787">
    <property type="term" value="F:hydrolase activity"/>
    <property type="evidence" value="ECO:0007669"/>
    <property type="project" value="UniProtKB-KW"/>
</dbReference>
<accession>A0A4Q7UZ28</accession>
<dbReference type="SUPFAM" id="SSF53474">
    <property type="entry name" value="alpha/beta-Hydrolases"/>
    <property type="match status" value="1"/>
</dbReference>
<dbReference type="InterPro" id="IPR000073">
    <property type="entry name" value="AB_hydrolase_1"/>
</dbReference>